<dbReference type="InterPro" id="IPR045666">
    <property type="entry name" value="OpdA_N"/>
</dbReference>
<dbReference type="InterPro" id="IPR001567">
    <property type="entry name" value="Pept_M3A_M3B_dom"/>
</dbReference>
<dbReference type="GO" id="GO:0006518">
    <property type="term" value="P:peptide metabolic process"/>
    <property type="evidence" value="ECO:0007669"/>
    <property type="project" value="TreeGrafter"/>
</dbReference>
<dbReference type="EMBL" id="MXAN01000002">
    <property type="protein sequence ID" value="OPH39493.1"/>
    <property type="molecule type" value="Genomic_DNA"/>
</dbReference>
<dbReference type="GO" id="GO:0046872">
    <property type="term" value="F:metal ion binding"/>
    <property type="evidence" value="ECO:0007669"/>
    <property type="project" value="UniProtKB-UniRule"/>
</dbReference>
<keyword evidence="5 9" id="KW-0862">Zinc</keyword>
<evidence type="ECO:0000256" key="1">
    <source>
        <dbReference type="ARBA" id="ARBA00006040"/>
    </source>
</evidence>
<dbReference type="FunFam" id="3.40.390.10:FF:000009">
    <property type="entry name" value="Oligopeptidase A"/>
    <property type="match status" value="1"/>
</dbReference>
<evidence type="ECO:0000259" key="10">
    <source>
        <dbReference type="Pfam" id="PF01432"/>
    </source>
</evidence>
<dbReference type="CDD" id="cd06456">
    <property type="entry name" value="M3A_DCP"/>
    <property type="match status" value="1"/>
</dbReference>
<organism evidence="12 13">
    <name type="scientific">Moraxella lacunata</name>
    <dbReference type="NCBI Taxonomy" id="477"/>
    <lineage>
        <taxon>Bacteria</taxon>
        <taxon>Pseudomonadati</taxon>
        <taxon>Pseudomonadota</taxon>
        <taxon>Gammaproteobacteria</taxon>
        <taxon>Moraxellales</taxon>
        <taxon>Moraxellaceae</taxon>
        <taxon>Moraxella</taxon>
    </lineage>
</organism>
<dbReference type="Gene3D" id="1.10.1370.10">
    <property type="entry name" value="Neurolysin, domain 3"/>
    <property type="match status" value="1"/>
</dbReference>
<evidence type="ECO:0000256" key="4">
    <source>
        <dbReference type="ARBA" id="ARBA00022801"/>
    </source>
</evidence>
<evidence type="ECO:0000256" key="2">
    <source>
        <dbReference type="ARBA" id="ARBA00022670"/>
    </source>
</evidence>
<dbReference type="AlphaFoldDB" id="A0A1V4H3T4"/>
<evidence type="ECO:0000256" key="5">
    <source>
        <dbReference type="ARBA" id="ARBA00022833"/>
    </source>
</evidence>
<dbReference type="InterPro" id="IPR034005">
    <property type="entry name" value="M3A_DCP"/>
</dbReference>
<evidence type="ECO:0000256" key="3">
    <source>
        <dbReference type="ARBA" id="ARBA00022723"/>
    </source>
</evidence>
<evidence type="ECO:0000256" key="9">
    <source>
        <dbReference type="RuleBase" id="RU003435"/>
    </source>
</evidence>
<name>A0A1V4H3T4_MORLA</name>
<dbReference type="PANTHER" id="PTHR11804">
    <property type="entry name" value="PROTEASE M3 THIMET OLIGOPEPTIDASE-RELATED"/>
    <property type="match status" value="1"/>
</dbReference>
<dbReference type="InterPro" id="IPR024079">
    <property type="entry name" value="MetalloPept_cat_dom_sf"/>
</dbReference>
<evidence type="ECO:0000259" key="11">
    <source>
        <dbReference type="Pfam" id="PF19310"/>
    </source>
</evidence>
<keyword evidence="3 9" id="KW-0479">Metal-binding</keyword>
<reference evidence="13" key="1">
    <citation type="submission" date="2017-03" db="EMBL/GenBank/DDBJ databases">
        <title>Draft genome sequence of Moraxella equi CCUG 4950T type strain.</title>
        <authorList>
            <person name="Salva-Serra F."/>
            <person name="Engstrom-Jakobsson H."/>
            <person name="Thorell K."/>
            <person name="Jaen-Luchoro D."/>
            <person name="Gonzales-Siles L."/>
            <person name="Karlsson R."/>
            <person name="Yazdan S."/>
            <person name="Boulund F."/>
            <person name="Johnning A."/>
            <person name="Engstrand L."/>
            <person name="Kristiansson E."/>
            <person name="Moore E."/>
        </authorList>
    </citation>
    <scope>NUCLEOTIDE SEQUENCE [LARGE SCALE GENOMIC DNA]</scope>
    <source>
        <strain evidence="13">CCUG 4441</strain>
    </source>
</reference>
<dbReference type="GO" id="GO:0005829">
    <property type="term" value="C:cytosol"/>
    <property type="evidence" value="ECO:0007669"/>
    <property type="project" value="UniProtKB-ARBA"/>
</dbReference>
<proteinExistence type="inferred from homology"/>
<accession>A0A1V4H3T4</accession>
<dbReference type="GO" id="GO:0006508">
    <property type="term" value="P:proteolysis"/>
    <property type="evidence" value="ECO:0007669"/>
    <property type="project" value="UniProtKB-KW"/>
</dbReference>
<evidence type="ECO:0000256" key="7">
    <source>
        <dbReference type="ARBA" id="ARBA00024603"/>
    </source>
</evidence>
<dbReference type="InterPro" id="IPR045090">
    <property type="entry name" value="Pept_M3A_M3B"/>
</dbReference>
<comment type="similarity">
    <text evidence="1 9">Belongs to the peptidase M3 family.</text>
</comment>
<dbReference type="Gene3D" id="3.40.390.10">
    <property type="entry name" value="Collagenase (Catalytic Domain)"/>
    <property type="match status" value="1"/>
</dbReference>
<comment type="caution">
    <text evidence="12">The sequence shown here is derived from an EMBL/GenBank/DDBJ whole genome shotgun (WGS) entry which is preliminary data.</text>
</comment>
<dbReference type="RefSeq" id="WP_079363851.1">
    <property type="nucleotide sequence ID" value="NZ_MXAN01000002.1"/>
</dbReference>
<evidence type="ECO:0000313" key="13">
    <source>
        <dbReference type="Proteomes" id="UP000191025"/>
    </source>
</evidence>
<keyword evidence="4 9" id="KW-0378">Hydrolase</keyword>
<keyword evidence="2 9" id="KW-0645">Protease</keyword>
<dbReference type="GO" id="GO:0004222">
    <property type="term" value="F:metalloendopeptidase activity"/>
    <property type="evidence" value="ECO:0007669"/>
    <property type="project" value="UniProtKB-EC"/>
</dbReference>
<comment type="catalytic activity">
    <reaction evidence="7">
        <text>Hydrolysis of oligopeptides, with broad specificity. Gly or Ala commonly occur as P1 or P1' residues, but more distant residues are also important, as is shown by the fact that Z-Gly-Pro-Gly-|-Gly-Pro-Ala is cleaved, but not Z-(Gly)(5).</text>
        <dbReference type="EC" id="3.4.24.70"/>
    </reaction>
</comment>
<protein>
    <recommendedName>
        <fullName evidence="8">oligopeptidase A</fullName>
        <ecNumber evidence="8">3.4.24.70</ecNumber>
    </recommendedName>
</protein>
<comment type="cofactor">
    <cofactor evidence="9">
        <name>Zn(2+)</name>
        <dbReference type="ChEBI" id="CHEBI:29105"/>
    </cofactor>
    <text evidence="9">Binds 1 zinc ion.</text>
</comment>
<feature type="domain" description="Peptidase M3A/M3B catalytic" evidence="10">
    <location>
        <begin position="259"/>
        <end position="713"/>
    </location>
</feature>
<feature type="domain" description="Oligopeptidase A N-terminal" evidence="11">
    <location>
        <begin position="65"/>
        <end position="183"/>
    </location>
</feature>
<sequence>MERRQFLQLSLGTALAMSLPKFGMAHPLPLDLPTTLQDNPLLHFDGLPNFGAVEISHITPAIDFLLKHNKDVVKRVCAQKSITWDNFYAPIEDAQNKLDRVWGVVAHLHSIKNSDALRAVYQDITKSTSDYESWFGMYRPLYEGFKKLAKSDEFKTYTQAQQKAINDALLDFKLSGVALTGDKAKRYTQVVARLSELSTQFSNNVLDADMGWELVIDDKAKLSGLSDIALQKAEQSAKSKNKTGYRFGLNVPSYLAITTYADDRELRKQMYEAYRTRASDKGQNAGKWDNTPIINELIDLRLELAQLLGYKNYAQYVLAKRMAKDTDEVLGFLKDLLAKTRPTAKKQMQDLQKYGRDIGVLGQDDKIEPWDFAYLSEKQKQALYNIDKEALRVYFPVDKVLGGMFEVTRRLFGVDVREKTGVSLPHPDTRFFELYQDDKHIASFYLDLFARENKRGGAWHSGAVGHFKKSTGDTQKPVSMLVCNFGGATGDKPALLLHSEVETLFHEFGHGLHHMLTQVDVLALSGTRVPRDAVEFPSQMLENWTWDKDVLALISAHYETGEPIPMDMVQKMQTAKNYLSATSIVRQLEYALFDFRLHVEHKQGDKKTLSRLRDDIRQNVSVLGEPDWVRMAHSFNHIFSGGYSAGYYSYLWSEVLASDAFTRFDKEGLLKRQTGQDFVNAILSQGGADEPMKLFEQFMGRKPQNDALLKAHGIS</sequence>
<dbReference type="SUPFAM" id="SSF55486">
    <property type="entry name" value="Metalloproteases ('zincins'), catalytic domain"/>
    <property type="match status" value="1"/>
</dbReference>
<evidence type="ECO:0000313" key="12">
    <source>
        <dbReference type="EMBL" id="OPH39493.1"/>
    </source>
</evidence>
<dbReference type="Proteomes" id="UP000191025">
    <property type="component" value="Unassembled WGS sequence"/>
</dbReference>
<evidence type="ECO:0000256" key="8">
    <source>
        <dbReference type="ARBA" id="ARBA00026100"/>
    </source>
</evidence>
<gene>
    <name evidence="12" type="ORF">B5J94_00120</name>
</gene>
<keyword evidence="6 9" id="KW-0482">Metalloprotease</keyword>
<evidence type="ECO:0000256" key="6">
    <source>
        <dbReference type="ARBA" id="ARBA00023049"/>
    </source>
</evidence>
<dbReference type="EC" id="3.4.24.70" evidence="8"/>
<dbReference type="InterPro" id="IPR024077">
    <property type="entry name" value="Neurolysin/TOP_dom2"/>
</dbReference>
<dbReference type="Pfam" id="PF19310">
    <property type="entry name" value="TOP_N"/>
    <property type="match status" value="1"/>
</dbReference>
<dbReference type="Pfam" id="PF01432">
    <property type="entry name" value="Peptidase_M3"/>
    <property type="match status" value="1"/>
</dbReference>
<dbReference type="PANTHER" id="PTHR11804:SF84">
    <property type="entry name" value="SACCHAROLYSIN"/>
    <property type="match status" value="1"/>
</dbReference>